<name>A0A3D8QGH4_9HELO</name>
<organism evidence="2 3">
    <name type="scientific">Coleophoma cylindrospora</name>
    <dbReference type="NCBI Taxonomy" id="1849047"/>
    <lineage>
        <taxon>Eukaryota</taxon>
        <taxon>Fungi</taxon>
        <taxon>Dikarya</taxon>
        <taxon>Ascomycota</taxon>
        <taxon>Pezizomycotina</taxon>
        <taxon>Leotiomycetes</taxon>
        <taxon>Helotiales</taxon>
        <taxon>Dermateaceae</taxon>
        <taxon>Coleophoma</taxon>
    </lineage>
</organism>
<evidence type="ECO:0000313" key="2">
    <source>
        <dbReference type="EMBL" id="RDW60780.1"/>
    </source>
</evidence>
<dbReference type="EMBL" id="PDLM01000015">
    <property type="protein sequence ID" value="RDW60780.1"/>
    <property type="molecule type" value="Genomic_DNA"/>
</dbReference>
<evidence type="ECO:0000313" key="3">
    <source>
        <dbReference type="Proteomes" id="UP000256645"/>
    </source>
</evidence>
<gene>
    <name evidence="2" type="ORF">BP6252_12163</name>
</gene>
<protein>
    <submittedName>
        <fullName evidence="2">Uncharacterized protein</fullName>
    </submittedName>
</protein>
<sequence>MGNPPPASPEAATDSFPSSHGHRNELLRLSPSSLLRSAAAVTYGDGTASLGVAQTTTIAQPRSANQQTIFTRTSSHIVGRATVIGVMASVGPCERAVTDKL</sequence>
<evidence type="ECO:0000256" key="1">
    <source>
        <dbReference type="SAM" id="MobiDB-lite"/>
    </source>
</evidence>
<comment type="caution">
    <text evidence="2">The sequence shown here is derived from an EMBL/GenBank/DDBJ whole genome shotgun (WGS) entry which is preliminary data.</text>
</comment>
<reference evidence="2 3" key="1">
    <citation type="journal article" date="2018" name="IMA Fungus">
        <title>IMA Genome-F 9: Draft genome sequence of Annulohypoxylon stygium, Aspergillus mulundensis, Berkeleyomyces basicola (syn. Thielaviopsis basicola), Ceratocystis smalleyi, two Cercospora beticola strains, Coleophoma cylindrospora, Fusarium fracticaudum, Phialophora cf. hyalina, and Morchella septimelata.</title>
        <authorList>
            <person name="Wingfield B.D."/>
            <person name="Bills G.F."/>
            <person name="Dong Y."/>
            <person name="Huang W."/>
            <person name="Nel W.J."/>
            <person name="Swalarsk-Parry B.S."/>
            <person name="Vaghefi N."/>
            <person name="Wilken P.M."/>
            <person name="An Z."/>
            <person name="de Beer Z.W."/>
            <person name="De Vos L."/>
            <person name="Chen L."/>
            <person name="Duong T.A."/>
            <person name="Gao Y."/>
            <person name="Hammerbacher A."/>
            <person name="Kikkert J.R."/>
            <person name="Li Y."/>
            <person name="Li H."/>
            <person name="Li K."/>
            <person name="Li Q."/>
            <person name="Liu X."/>
            <person name="Ma X."/>
            <person name="Naidoo K."/>
            <person name="Pethybridge S.J."/>
            <person name="Sun J."/>
            <person name="Steenkamp E.T."/>
            <person name="van der Nest M.A."/>
            <person name="van Wyk S."/>
            <person name="Wingfield M.J."/>
            <person name="Xiong C."/>
            <person name="Yue Q."/>
            <person name="Zhang X."/>
        </authorList>
    </citation>
    <scope>NUCLEOTIDE SEQUENCE [LARGE SCALE GENOMIC DNA]</scope>
    <source>
        <strain evidence="2 3">BP6252</strain>
    </source>
</reference>
<dbReference type="Proteomes" id="UP000256645">
    <property type="component" value="Unassembled WGS sequence"/>
</dbReference>
<keyword evidence="3" id="KW-1185">Reference proteome</keyword>
<feature type="region of interest" description="Disordered" evidence="1">
    <location>
        <begin position="1"/>
        <end position="24"/>
    </location>
</feature>
<proteinExistence type="predicted"/>
<accession>A0A3D8QGH4</accession>
<dbReference type="AlphaFoldDB" id="A0A3D8QGH4"/>